<evidence type="ECO:0000313" key="2">
    <source>
        <dbReference type="Proteomes" id="UP001148662"/>
    </source>
</evidence>
<keyword evidence="2" id="KW-1185">Reference proteome</keyword>
<dbReference type="Proteomes" id="UP001148662">
    <property type="component" value="Unassembled WGS sequence"/>
</dbReference>
<proteinExistence type="predicted"/>
<sequence length="449" mass="50553">MSSIASSSRATWQRIWDEAQPKIEDIRRSLTSEDSPAPRIMRVGKLDAELLDQELVQVLREPLVKALNLINSTLKARFDPELALLIQLTLYKFSVWDTGASYGAKLQGLKYSTPSWCAAYASGPSLPRRLLLIHGTLTIVLPYLHGKIRDHALSRSWPDAPSSDRRRKAWELLTRLESSHNLLALLNFIGFLWDGRYRTVVDRLLSMPLVPSQRLTQRDVSYEFMNRQMVWHAFTEFLLFLLPLINARALSKRVSRFWSQFTFSSLLPSPVRSMVGMERNARDQHQSKTRRGKYWTLSLDQCAICCEDASTSSNPDDPLNALTSLTRYPTYTSSITTPTESGAVGDEPPPHPIHTPYITDCGHTYCYVCITGRMMRTADDASGVGPGGTRWECLRCGQPVSYVDRLEADAEDTDNGYMSGDDMTFGSDVDFTDMSGSVGDFDSESYTSE</sequence>
<gene>
    <name evidence="1" type="ORF">NM688_g501</name>
</gene>
<reference evidence="1" key="1">
    <citation type="submission" date="2022-07" db="EMBL/GenBank/DDBJ databases">
        <title>Genome Sequence of Phlebia brevispora.</title>
        <authorList>
            <person name="Buettner E."/>
        </authorList>
    </citation>
    <scope>NUCLEOTIDE SEQUENCE</scope>
    <source>
        <strain evidence="1">MPL23</strain>
    </source>
</reference>
<protein>
    <submittedName>
        <fullName evidence="1">Uncharacterized protein</fullName>
    </submittedName>
</protein>
<dbReference type="EMBL" id="JANHOG010000041">
    <property type="protein sequence ID" value="KAJ3559187.1"/>
    <property type="molecule type" value="Genomic_DNA"/>
</dbReference>
<name>A0ACC1TE66_9APHY</name>
<organism evidence="1 2">
    <name type="scientific">Phlebia brevispora</name>
    <dbReference type="NCBI Taxonomy" id="194682"/>
    <lineage>
        <taxon>Eukaryota</taxon>
        <taxon>Fungi</taxon>
        <taxon>Dikarya</taxon>
        <taxon>Basidiomycota</taxon>
        <taxon>Agaricomycotina</taxon>
        <taxon>Agaricomycetes</taxon>
        <taxon>Polyporales</taxon>
        <taxon>Meruliaceae</taxon>
        <taxon>Phlebia</taxon>
    </lineage>
</organism>
<comment type="caution">
    <text evidence="1">The sequence shown here is derived from an EMBL/GenBank/DDBJ whole genome shotgun (WGS) entry which is preliminary data.</text>
</comment>
<accession>A0ACC1TE66</accession>
<evidence type="ECO:0000313" key="1">
    <source>
        <dbReference type="EMBL" id="KAJ3559187.1"/>
    </source>
</evidence>